<evidence type="ECO:0000256" key="4">
    <source>
        <dbReference type="ARBA" id="ARBA00023172"/>
    </source>
</evidence>
<feature type="region of interest" description="Domain III" evidence="6">
    <location>
        <begin position="158"/>
        <end position="205"/>
    </location>
</feature>
<dbReference type="InterPro" id="IPR036267">
    <property type="entry name" value="RuvA_C_sf"/>
</dbReference>
<evidence type="ECO:0000256" key="3">
    <source>
        <dbReference type="ARBA" id="ARBA00023125"/>
    </source>
</evidence>
<dbReference type="Gene3D" id="1.10.150.20">
    <property type="entry name" value="5' to 3' exonuclease, C-terminal subdomain"/>
    <property type="match status" value="1"/>
</dbReference>
<keyword evidence="9" id="KW-0378">Hydrolase</keyword>
<sequence>MIGKLKGLVDSFGDDHVLIDCGGVCYEAFCSSRTLAALPRVGEAGVVFIETIVREDMIRLYGFSSEAEKAWFNLLMTVQGVGARVALAILSVLSPSEISSAIALQDKAMIGRANGVGPKLAIRVVTELKGKVPAGGGIDAGTLGLQTALGEGNAAGNVADAVSALTNLGYSSAQASAALARIVAREGEEVATEKLIRLGLRELSN</sequence>
<evidence type="ECO:0000256" key="1">
    <source>
        <dbReference type="ARBA" id="ARBA00022490"/>
    </source>
</evidence>
<comment type="domain">
    <text evidence="6">Has three domains with a flexible linker between the domains II and III and assumes an 'L' shape. Domain III is highly mobile and contacts RuvB.</text>
</comment>
<dbReference type="InterPro" id="IPR013849">
    <property type="entry name" value="DNA_helicase_Holl-junc_RuvA_I"/>
</dbReference>
<reference evidence="10 12" key="2">
    <citation type="submission" date="2016-11" db="EMBL/GenBank/DDBJ databases">
        <authorList>
            <person name="Jaros S."/>
            <person name="Januszkiewicz K."/>
            <person name="Wedrychowicz H."/>
        </authorList>
    </citation>
    <scope>NUCLEOTIDE SEQUENCE [LARGE SCALE GENOMIC DNA]</scope>
    <source>
        <strain evidence="10 12">DSM 17137</strain>
    </source>
</reference>
<dbReference type="InterPro" id="IPR010994">
    <property type="entry name" value="RuvA_2-like"/>
</dbReference>
<dbReference type="GO" id="GO:0009379">
    <property type="term" value="C:Holliday junction helicase complex"/>
    <property type="evidence" value="ECO:0007669"/>
    <property type="project" value="InterPro"/>
</dbReference>
<evidence type="ECO:0000259" key="7">
    <source>
        <dbReference type="Pfam" id="PF01330"/>
    </source>
</evidence>
<gene>
    <name evidence="6" type="primary">ruvA</name>
    <name evidence="10" type="ORF">SAMN02745223_01421</name>
    <name evidence="9" type="ORF">VW29_02010</name>
</gene>
<dbReference type="AlphaFoldDB" id="A0A0F5LVL2"/>
<keyword evidence="3 6" id="KW-0238">DNA-binding</keyword>
<comment type="function">
    <text evidence="6">The RuvA-RuvB-RuvC complex processes Holliday junction (HJ) DNA during genetic recombination and DNA repair, while the RuvA-RuvB complex plays an important role in the rescue of blocked DNA replication forks via replication fork reversal (RFR). RuvA specifically binds to HJ cruciform DNA, conferring on it an open structure. The RuvB hexamer acts as an ATP-dependent pump, pulling dsDNA into and through the RuvAB complex. HJ branch migration allows RuvC to scan DNA until it finds its consensus sequence, where it cleaves and resolves the cruciform DNA.</text>
</comment>
<dbReference type="GO" id="GO:0005737">
    <property type="term" value="C:cytoplasm"/>
    <property type="evidence" value="ECO:0007669"/>
    <property type="project" value="UniProtKB-SubCell"/>
</dbReference>
<dbReference type="EMBL" id="LAJF01000036">
    <property type="protein sequence ID" value="KKB86373.1"/>
    <property type="molecule type" value="Genomic_DNA"/>
</dbReference>
<dbReference type="PATRIC" id="fig|1121477.3.peg.1457"/>
<reference evidence="9 11" key="1">
    <citation type="submission" date="2015-03" db="EMBL/GenBank/DDBJ databases">
        <authorList>
            <person name="Hassan Y.I."/>
            <person name="Lepp D."/>
            <person name="Zhou T."/>
        </authorList>
    </citation>
    <scope>NUCLEOTIDE SEQUENCE [LARGE SCALE GENOMIC DNA]</scope>
    <source>
        <strain evidence="9 11">DSM 17137</strain>
    </source>
</reference>
<dbReference type="GO" id="GO:0006281">
    <property type="term" value="P:DNA repair"/>
    <property type="evidence" value="ECO:0007669"/>
    <property type="project" value="UniProtKB-UniRule"/>
</dbReference>
<dbReference type="SUPFAM" id="SSF47781">
    <property type="entry name" value="RuvA domain 2-like"/>
    <property type="match status" value="1"/>
</dbReference>
<evidence type="ECO:0000256" key="6">
    <source>
        <dbReference type="HAMAP-Rule" id="MF_00031"/>
    </source>
</evidence>
<organism evidence="9 11">
    <name type="scientific">Devosia limi DSM 17137</name>
    <dbReference type="NCBI Taxonomy" id="1121477"/>
    <lineage>
        <taxon>Bacteria</taxon>
        <taxon>Pseudomonadati</taxon>
        <taxon>Pseudomonadota</taxon>
        <taxon>Alphaproteobacteria</taxon>
        <taxon>Hyphomicrobiales</taxon>
        <taxon>Devosiaceae</taxon>
        <taxon>Devosia</taxon>
    </lineage>
</organism>
<dbReference type="SUPFAM" id="SSF50249">
    <property type="entry name" value="Nucleic acid-binding proteins"/>
    <property type="match status" value="1"/>
</dbReference>
<comment type="caution">
    <text evidence="6">Lacks conserved residue(s) required for the propagation of feature annotation.</text>
</comment>
<dbReference type="HAMAP" id="MF_00031">
    <property type="entry name" value="DNA_HJ_migration_RuvA"/>
    <property type="match status" value="1"/>
</dbReference>
<dbReference type="Pfam" id="PF14520">
    <property type="entry name" value="HHH_5"/>
    <property type="match status" value="1"/>
</dbReference>
<keyword evidence="11" id="KW-1185">Reference proteome</keyword>
<accession>A0A0F5LVL2</accession>
<evidence type="ECO:0000313" key="11">
    <source>
        <dbReference type="Proteomes" id="UP000033608"/>
    </source>
</evidence>
<dbReference type="GO" id="GO:0000400">
    <property type="term" value="F:four-way junction DNA binding"/>
    <property type="evidence" value="ECO:0007669"/>
    <property type="project" value="UniProtKB-UniRule"/>
</dbReference>
<evidence type="ECO:0000313" key="9">
    <source>
        <dbReference type="EMBL" id="KKB86373.1"/>
    </source>
</evidence>
<evidence type="ECO:0000313" key="12">
    <source>
        <dbReference type="Proteomes" id="UP000184533"/>
    </source>
</evidence>
<feature type="region of interest" description="Domain I" evidence="6">
    <location>
        <begin position="1"/>
        <end position="64"/>
    </location>
</feature>
<keyword evidence="9" id="KW-0547">Nucleotide-binding</keyword>
<evidence type="ECO:0000256" key="5">
    <source>
        <dbReference type="ARBA" id="ARBA00023204"/>
    </source>
</evidence>
<evidence type="ECO:0000313" key="10">
    <source>
        <dbReference type="EMBL" id="SHE91741.1"/>
    </source>
</evidence>
<dbReference type="Gene3D" id="1.10.8.10">
    <property type="entry name" value="DNA helicase RuvA subunit, C-terminal domain"/>
    <property type="match status" value="1"/>
</dbReference>
<dbReference type="SUPFAM" id="SSF46929">
    <property type="entry name" value="DNA helicase RuvA subunit, C-terminal domain"/>
    <property type="match status" value="1"/>
</dbReference>
<dbReference type="Proteomes" id="UP000033608">
    <property type="component" value="Unassembled WGS sequence"/>
</dbReference>
<comment type="subunit">
    <text evidence="6">Homotetramer. Forms an RuvA(8)-RuvB(12)-Holliday junction (HJ) complex. HJ DNA is sandwiched between 2 RuvA tetramers; dsDNA enters through RuvA and exits via RuvB. An RuvB hexamer assembles on each DNA strand where it exits the tetramer. Each RuvB hexamer is contacted by two RuvA subunits (via domain III) on 2 adjacent RuvB subunits; this complex drives branch migration. In the full resolvosome a probable DNA-RuvA(4)-RuvB(12)-RuvC(2) complex forms which resolves the HJ.</text>
</comment>
<dbReference type="GO" id="GO:0006310">
    <property type="term" value="P:DNA recombination"/>
    <property type="evidence" value="ECO:0007669"/>
    <property type="project" value="UniProtKB-UniRule"/>
</dbReference>
<dbReference type="Proteomes" id="UP000184533">
    <property type="component" value="Unassembled WGS sequence"/>
</dbReference>
<dbReference type="STRING" id="1121477.SAMN02745223_01421"/>
<dbReference type="GO" id="GO:0048476">
    <property type="term" value="C:Holliday junction resolvase complex"/>
    <property type="evidence" value="ECO:0007669"/>
    <property type="project" value="UniProtKB-UniRule"/>
</dbReference>
<dbReference type="Gene3D" id="2.40.50.140">
    <property type="entry name" value="Nucleic acid-binding proteins"/>
    <property type="match status" value="1"/>
</dbReference>
<comment type="subcellular location">
    <subcellularLocation>
        <location evidence="6">Cytoplasm</location>
    </subcellularLocation>
</comment>
<feature type="domain" description="DNA helicase Holliday junction RuvA type" evidence="7">
    <location>
        <begin position="1"/>
        <end position="62"/>
    </location>
</feature>
<keyword evidence="4 6" id="KW-0233">DNA recombination</keyword>
<keyword evidence="1 6" id="KW-0963">Cytoplasm</keyword>
<dbReference type="InterPro" id="IPR011114">
    <property type="entry name" value="RuvA_C"/>
</dbReference>
<dbReference type="EMBL" id="FQVC01000003">
    <property type="protein sequence ID" value="SHE91741.1"/>
    <property type="molecule type" value="Genomic_DNA"/>
</dbReference>
<dbReference type="Pfam" id="PF07499">
    <property type="entry name" value="RuvA_C"/>
    <property type="match status" value="1"/>
</dbReference>
<keyword evidence="5 6" id="KW-0234">DNA repair</keyword>
<evidence type="ECO:0000256" key="2">
    <source>
        <dbReference type="ARBA" id="ARBA00022763"/>
    </source>
</evidence>
<keyword evidence="9" id="KW-0067">ATP-binding</keyword>
<keyword evidence="9" id="KW-0347">Helicase</keyword>
<dbReference type="Pfam" id="PF01330">
    <property type="entry name" value="RuvA_N"/>
    <property type="match status" value="1"/>
</dbReference>
<dbReference type="GO" id="GO:0009378">
    <property type="term" value="F:four-way junction helicase activity"/>
    <property type="evidence" value="ECO:0007669"/>
    <property type="project" value="InterPro"/>
</dbReference>
<dbReference type="OrthoDB" id="5293449at2"/>
<dbReference type="NCBIfam" id="TIGR00084">
    <property type="entry name" value="ruvA"/>
    <property type="match status" value="1"/>
</dbReference>
<dbReference type="GO" id="GO:0005524">
    <property type="term" value="F:ATP binding"/>
    <property type="evidence" value="ECO:0007669"/>
    <property type="project" value="InterPro"/>
</dbReference>
<evidence type="ECO:0000259" key="8">
    <source>
        <dbReference type="Pfam" id="PF07499"/>
    </source>
</evidence>
<comment type="similarity">
    <text evidence="6">Belongs to the RuvA family.</text>
</comment>
<proteinExistence type="inferred from homology"/>
<feature type="domain" description="Holliday junction DNA helicase RuvA C-terminal" evidence="8">
    <location>
        <begin position="158"/>
        <end position="204"/>
    </location>
</feature>
<name>A0A0F5LVL2_9HYPH</name>
<protein>
    <recommendedName>
        <fullName evidence="6">Holliday junction branch migration complex subunit RuvA</fullName>
    </recommendedName>
</protein>
<dbReference type="InterPro" id="IPR012340">
    <property type="entry name" value="NA-bd_OB-fold"/>
</dbReference>
<dbReference type="RefSeq" id="WP_046133704.1">
    <property type="nucleotide sequence ID" value="NZ_FQVC01000003.1"/>
</dbReference>
<dbReference type="InterPro" id="IPR000085">
    <property type="entry name" value="RuvA"/>
</dbReference>
<keyword evidence="2 6" id="KW-0227">DNA damage</keyword>